<accession>A0A9P8LQB2</accession>
<evidence type="ECO:0000256" key="1">
    <source>
        <dbReference type="SAM" id="Phobius"/>
    </source>
</evidence>
<name>A0A9P8LQB2_9EUKA</name>
<dbReference type="Proteomes" id="UP000018208">
    <property type="component" value="Unassembled WGS sequence"/>
</dbReference>
<evidence type="ECO:0000313" key="2">
    <source>
        <dbReference type="EMBL" id="KAH0572549.1"/>
    </source>
</evidence>
<proteinExistence type="predicted"/>
<comment type="caution">
    <text evidence="2">The sequence shown here is derived from an EMBL/GenBank/DDBJ whole genome shotgun (WGS) entry which is preliminary data.</text>
</comment>
<sequence length="244" mass="29004">MSQILSSNEPPLIAFISSDFKALQQIVQLLIKKQLNQTPAIYTQLNQNHIFHQSLHFIERYTYQSQDFYNNQFYEQSFEPTFIFANTLPKIAVQNIQKLIFLTPRLDQTLLLELNTNINKLIICQDFQVFKYQNIQVINLLNIQFEIQQIVFQCLQDQQINQKIIQQNISRFKHLQKKFRLILRRFYWFGQLLIILGIILVGISLKGCRIQMMNQYVIIEGAKWQIVSSFIILLGYCFSLIFKQ</sequence>
<organism evidence="2 3">
    <name type="scientific">Spironucleus salmonicida</name>
    <dbReference type="NCBI Taxonomy" id="348837"/>
    <lineage>
        <taxon>Eukaryota</taxon>
        <taxon>Metamonada</taxon>
        <taxon>Diplomonadida</taxon>
        <taxon>Hexamitidae</taxon>
        <taxon>Hexamitinae</taxon>
        <taxon>Spironucleus</taxon>
    </lineage>
</organism>
<gene>
    <name evidence="2" type="ORF">SS50377_24660</name>
</gene>
<dbReference type="KEGG" id="ssao:94298683"/>
<keyword evidence="1" id="KW-1133">Transmembrane helix</keyword>
<dbReference type="AlphaFoldDB" id="A0A9P8LQB2"/>
<evidence type="ECO:0008006" key="4">
    <source>
        <dbReference type="Google" id="ProtNLM"/>
    </source>
</evidence>
<evidence type="ECO:0000313" key="3">
    <source>
        <dbReference type="Proteomes" id="UP000018208"/>
    </source>
</evidence>
<protein>
    <recommendedName>
        <fullName evidence="4">Transmembrane protein</fullName>
    </recommendedName>
</protein>
<feature type="transmembrane region" description="Helical" evidence="1">
    <location>
        <begin position="186"/>
        <end position="204"/>
    </location>
</feature>
<dbReference type="RefSeq" id="XP_067763322.1">
    <property type="nucleotide sequence ID" value="XM_067908501.1"/>
</dbReference>
<feature type="transmembrane region" description="Helical" evidence="1">
    <location>
        <begin position="224"/>
        <end position="242"/>
    </location>
</feature>
<keyword evidence="3" id="KW-1185">Reference proteome</keyword>
<reference evidence="2 3" key="1">
    <citation type="journal article" date="2014" name="PLoS Genet.">
        <title>The Genome of Spironucleus salmonicida Highlights a Fish Pathogen Adapted to Fluctuating Environments.</title>
        <authorList>
            <person name="Xu F."/>
            <person name="Jerlstrom-Hultqvist J."/>
            <person name="Einarsson E."/>
            <person name="Astvaldsson A."/>
            <person name="Svard S.G."/>
            <person name="Andersson J.O."/>
        </authorList>
    </citation>
    <scope>NUCLEOTIDE SEQUENCE [LARGE SCALE GENOMIC DNA]</scope>
    <source>
        <strain evidence="2 3">ATCC 50377</strain>
    </source>
</reference>
<keyword evidence="1" id="KW-0472">Membrane</keyword>
<dbReference type="GeneID" id="94298683"/>
<dbReference type="EMBL" id="AUWU02000005">
    <property type="protein sequence ID" value="KAH0572549.1"/>
    <property type="molecule type" value="Genomic_DNA"/>
</dbReference>
<keyword evidence="1" id="KW-0812">Transmembrane</keyword>